<comment type="caution">
    <text evidence="1">The sequence shown here is derived from an EMBL/GenBank/DDBJ whole genome shotgun (WGS) entry which is preliminary data.</text>
</comment>
<proteinExistence type="predicted"/>
<accession>A0AAQ4DFA9</accession>
<keyword evidence="2" id="KW-1185">Reference proteome</keyword>
<dbReference type="EMBL" id="JARKHS020031463">
    <property type="protein sequence ID" value="KAK8761149.1"/>
    <property type="molecule type" value="Genomic_DNA"/>
</dbReference>
<evidence type="ECO:0000313" key="2">
    <source>
        <dbReference type="Proteomes" id="UP001321473"/>
    </source>
</evidence>
<gene>
    <name evidence="1" type="ORF">V5799_027581</name>
</gene>
<evidence type="ECO:0000313" key="1">
    <source>
        <dbReference type="EMBL" id="KAK8761149.1"/>
    </source>
</evidence>
<name>A0AAQ4DFA9_AMBAM</name>
<sequence length="252" mass="28314">MLVILFRSNHEGLAADPPKTLWQHPCKRRCPRKRRGFTTERHSITMQKLALALFLLATVGVSAAAHDYSGKVKFDCIPGVDYTAGINAYLRRVPNNITVQPIKGTHIMGFKFSPLVLTGMGSLWAYRPYYTFCVDNQTFMETVVFGDDPLTLSVNWKSCTGSRGKLGARVSSSNLRLYFMATPTAEDPTRVTLYNIGPDSLDDARLFLEGAPSGWRGFMDAISVVTMPHIEIFWRRFLRIEVPHILRVDVGV</sequence>
<organism evidence="1 2">
    <name type="scientific">Amblyomma americanum</name>
    <name type="common">Lone star tick</name>
    <dbReference type="NCBI Taxonomy" id="6943"/>
    <lineage>
        <taxon>Eukaryota</taxon>
        <taxon>Metazoa</taxon>
        <taxon>Ecdysozoa</taxon>
        <taxon>Arthropoda</taxon>
        <taxon>Chelicerata</taxon>
        <taxon>Arachnida</taxon>
        <taxon>Acari</taxon>
        <taxon>Parasitiformes</taxon>
        <taxon>Ixodida</taxon>
        <taxon>Ixodoidea</taxon>
        <taxon>Ixodidae</taxon>
        <taxon>Amblyomminae</taxon>
        <taxon>Amblyomma</taxon>
    </lineage>
</organism>
<protein>
    <submittedName>
        <fullName evidence="1">Uncharacterized protein</fullName>
    </submittedName>
</protein>
<dbReference type="AlphaFoldDB" id="A0AAQ4DFA9"/>
<dbReference type="Proteomes" id="UP001321473">
    <property type="component" value="Unassembled WGS sequence"/>
</dbReference>
<reference evidence="1 2" key="1">
    <citation type="journal article" date="2023" name="Arcadia Sci">
        <title>De novo assembly of a long-read Amblyomma americanum tick genome.</title>
        <authorList>
            <person name="Chou S."/>
            <person name="Poskanzer K.E."/>
            <person name="Rollins M."/>
            <person name="Thuy-Boun P.S."/>
        </authorList>
    </citation>
    <scope>NUCLEOTIDE SEQUENCE [LARGE SCALE GENOMIC DNA]</scope>
    <source>
        <strain evidence="1">F_SG_1</strain>
        <tissue evidence="1">Salivary glands</tissue>
    </source>
</reference>